<dbReference type="AlphaFoldDB" id="A0A8X7CI09"/>
<evidence type="ECO:0000313" key="3">
    <source>
        <dbReference type="Proteomes" id="UP000886998"/>
    </source>
</evidence>
<feature type="domain" description="DUF5641" evidence="1">
    <location>
        <begin position="3"/>
        <end position="52"/>
    </location>
</feature>
<evidence type="ECO:0000313" key="2">
    <source>
        <dbReference type="EMBL" id="GFY69603.1"/>
    </source>
</evidence>
<sequence>MCGTVVIIKEDFTPVCNCLLGHVVEVYHGSDGKMRTVRIKAKTGEIDNKVKAYICMLTIQKPSIQADYEKEPLNPNFPCHEGVVHMRASILRMLQSV</sequence>
<protein>
    <recommendedName>
        <fullName evidence="1">DUF5641 domain-containing protein</fullName>
    </recommendedName>
</protein>
<dbReference type="EMBL" id="BMAV01017721">
    <property type="protein sequence ID" value="GFY69603.1"/>
    <property type="molecule type" value="Genomic_DNA"/>
</dbReference>
<dbReference type="Proteomes" id="UP000886998">
    <property type="component" value="Unassembled WGS sequence"/>
</dbReference>
<organism evidence="2 3">
    <name type="scientific">Trichonephila inaurata madagascariensis</name>
    <dbReference type="NCBI Taxonomy" id="2747483"/>
    <lineage>
        <taxon>Eukaryota</taxon>
        <taxon>Metazoa</taxon>
        <taxon>Ecdysozoa</taxon>
        <taxon>Arthropoda</taxon>
        <taxon>Chelicerata</taxon>
        <taxon>Arachnida</taxon>
        <taxon>Araneae</taxon>
        <taxon>Araneomorphae</taxon>
        <taxon>Entelegynae</taxon>
        <taxon>Araneoidea</taxon>
        <taxon>Nephilidae</taxon>
        <taxon>Trichonephila</taxon>
        <taxon>Trichonephila inaurata</taxon>
    </lineage>
</organism>
<dbReference type="Pfam" id="PF18701">
    <property type="entry name" value="DUF5641"/>
    <property type="match status" value="1"/>
</dbReference>
<dbReference type="InterPro" id="IPR040676">
    <property type="entry name" value="DUF5641"/>
</dbReference>
<keyword evidence="3" id="KW-1185">Reference proteome</keyword>
<evidence type="ECO:0000259" key="1">
    <source>
        <dbReference type="Pfam" id="PF18701"/>
    </source>
</evidence>
<name>A0A8X7CI09_9ARAC</name>
<reference evidence="2" key="1">
    <citation type="submission" date="2020-08" db="EMBL/GenBank/DDBJ databases">
        <title>Multicomponent nature underlies the extraordinary mechanical properties of spider dragline silk.</title>
        <authorList>
            <person name="Kono N."/>
            <person name="Nakamura H."/>
            <person name="Mori M."/>
            <person name="Yoshida Y."/>
            <person name="Ohtoshi R."/>
            <person name="Malay A.D."/>
            <person name="Moran D.A.P."/>
            <person name="Tomita M."/>
            <person name="Numata K."/>
            <person name="Arakawa K."/>
        </authorList>
    </citation>
    <scope>NUCLEOTIDE SEQUENCE</scope>
</reference>
<accession>A0A8X7CI09</accession>
<gene>
    <name evidence="2" type="ORF">TNIN_328511</name>
</gene>
<comment type="caution">
    <text evidence="2">The sequence shown here is derived from an EMBL/GenBank/DDBJ whole genome shotgun (WGS) entry which is preliminary data.</text>
</comment>
<proteinExistence type="predicted"/>